<dbReference type="Pfam" id="PF18399">
    <property type="entry name" value="CLIP_SPH_Scar"/>
    <property type="match status" value="1"/>
</dbReference>
<feature type="region of interest" description="Disordered" evidence="3">
    <location>
        <begin position="970"/>
        <end position="1028"/>
    </location>
</feature>
<keyword evidence="1" id="KW-1015">Disulfide bond</keyword>
<dbReference type="InterPro" id="IPR001254">
    <property type="entry name" value="Trypsin_dom"/>
</dbReference>
<evidence type="ECO:0000256" key="1">
    <source>
        <dbReference type="ARBA" id="ARBA00023157"/>
    </source>
</evidence>
<dbReference type="InterPro" id="IPR009003">
    <property type="entry name" value="Peptidase_S1_PA"/>
</dbReference>
<feature type="region of interest" description="Disordered" evidence="3">
    <location>
        <begin position="927"/>
        <end position="949"/>
    </location>
</feature>
<dbReference type="InterPro" id="IPR043504">
    <property type="entry name" value="Peptidase_S1_PA_chymotrypsin"/>
</dbReference>
<feature type="region of interest" description="Disordered" evidence="3">
    <location>
        <begin position="294"/>
        <end position="322"/>
    </location>
</feature>
<feature type="compositionally biased region" description="Polar residues" evidence="3">
    <location>
        <begin position="220"/>
        <end position="243"/>
    </location>
</feature>
<dbReference type="InterPro" id="IPR041515">
    <property type="entry name" value="PPAF-2-like_Clip"/>
</dbReference>
<feature type="compositionally biased region" description="Low complexity" evidence="3">
    <location>
        <begin position="1017"/>
        <end position="1028"/>
    </location>
</feature>
<evidence type="ECO:0000256" key="3">
    <source>
        <dbReference type="SAM" id="MobiDB-lite"/>
    </source>
</evidence>
<feature type="compositionally biased region" description="Low complexity" evidence="3">
    <location>
        <begin position="296"/>
        <end position="321"/>
    </location>
</feature>
<dbReference type="InterPro" id="IPR040973">
    <property type="entry name" value="CLIP_SPH_Scar"/>
</dbReference>
<feature type="compositionally biased region" description="Gly residues" evidence="3">
    <location>
        <begin position="978"/>
        <end position="992"/>
    </location>
</feature>
<dbReference type="InterPro" id="IPR051487">
    <property type="entry name" value="Ser/Thr_Proteases_Immune/Dev"/>
</dbReference>
<feature type="chain" id="PRO_5047480582" description="Peptidase S1 domain-containing protein" evidence="4">
    <location>
        <begin position="20"/>
        <end position="1663"/>
    </location>
</feature>
<feature type="signal peptide" evidence="4">
    <location>
        <begin position="1"/>
        <end position="19"/>
    </location>
</feature>
<evidence type="ECO:0000313" key="6">
    <source>
        <dbReference type="EMBL" id="KAG7295621.1"/>
    </source>
</evidence>
<keyword evidence="4" id="KW-0732">Signal</keyword>
<sequence>MKPLIRVVVAICLVISTRALPNIAEVNELQEKSAPAIETEDDDSQSRAERCTTCGPNLSFKSPHQVLAALQALPGGEVHTQSSFEGCSSDKGCAGIRVKDGKVLEKFGNIDAFRQAAAADVGNEFTFHAAESFGSGVLQGGIPKEGPFWWMNENSPFKAGAGGAGYEKFSSSSSSYSSNGAAGGANGAGFGANLDLAQNPFLNGESAKFGSGFTSQGGAINGGSSQFQESSSTVVKPSNGYQQSSFESSSFSSSSNKNGEVDISKNPFLNGGFKNQAGFAGQSAFAGQGGFGGAQNAGSQGYSSSSGSKYSSSGYTGSSPSPFTASTAGSNINLIQNTQKASEFDYEQQQQQQNIDEIFQETGNVHHEHNNGGELQQTCAGQGYVCVHRAQCNNGVVNTNGAGILQAKTKKQYCNTKTEICCRIEISTLAGAGGLQGSLGVGSATFSGSGSQAQGGGSIFATTGQQAGASGFEASGSNQRGQGAFGGQGQGNFNTQTSTFESSSFGSSNRGNNFGAGATGQGANGFNAQGSAANGFNAQGQNGFNNQGSSSSSFGSNTFESSQGSFGSNSQGAFGTNNQGQGAFGNNQGAGAQGANGFGGSRGVTTIETSSFESSSRGGFGGNNAGNNGNGAGNKFGAGSGFNANGFAATGSGSTFGAGSNTNKFGQSGFNNNNNEVIKTTNTQTNFVETDTFSSGSEVNGIYRPGAGPGLKPGVPYLPPVDNSNSGSSVISSTAFASTPIPTTPRPIYTTPRPTYLPPSTAAPGYLPPEGEQTINTETRVPGPTYNEGELILDANRFPNRPKKPVTPQNLDIPSGCAAALKCTPIEFCTAEGVMSNTTVALTRDQEAFRVPLTDCKDVETGVIGKCCRDPNYSDPWPVNLIGKWTEGVFGGNDGKYTPDSRGSPNIVRPVTVRPAVTGSVLLNNFRTPKPTTVPIGPNQVTPGYPATTVSQGAYTQKGQYEVRGQGQYGQGSQVTVGQGGQGQFAQGGQGAIGSTSSFSQSSFSQTQGGAQKGFNQRGQGQIVSQGQGQIVSGGRGQYANVGQGQIEIQEQSGQSQFTSVQGQRNQGQLVSKGQGQLVSQGQGQIVSQGQGQIVSQGQGQIITQGQGQRVSQGQGALISQGGGAIVSQGAGASVTRGQGQYVSQGSGFAVSQGQGQGIRQGQGFAVSQGQGFGVENEYSESIQRVFLQRYNGGGQCGLLTGQKPYGNRNELEVDFAEIPWQAMVLLQTNKSLLCGGVITRPDVVVTSAACVEGLQAKNVLIKGGEWKLGIDDEPLPFQIVQVKHILRHPFYKAGSLQYDAAILVLTENLRLAKNIYPICLPGAQETLDGFYNGAGECMVTGWGKQVLQAHLQGSILHSMNISLINPGECQAKLSQDYPHLLEQYDQDSCACGQPTNPINNICRVDIGSALACTMGDGHFVLRGVYSWDSGCQPGNQLAAFYKFDLEWYEWAIGLIESARFAQFSSSSQSSQVSGQRFSGQINAGTKGSQYSGVKGGVKGGFSASASATASSSGLNSGFGGSKTNFGSQYQGGQFSQFQSSKFSESSGSGGINYQTQIKPIQNSFSATYTEKKVYQSEPKIITYTTKPEIITYTTKPEIFTYTTKPKIVTYTTKPQIITYETSGSGHNPQYVAPGVTFNPSFSELVGTHTHSAKCKCLDQNKK</sequence>
<accession>A0ABQ7PRM1</accession>
<dbReference type="PANTHER" id="PTHR24256">
    <property type="entry name" value="TRYPTASE-RELATED"/>
    <property type="match status" value="1"/>
</dbReference>
<dbReference type="Pfam" id="PF18322">
    <property type="entry name" value="CLIP_1"/>
    <property type="match status" value="1"/>
</dbReference>
<reference evidence="6 7" key="1">
    <citation type="submission" date="2021-06" db="EMBL/GenBank/DDBJ databases">
        <title>A haploid diamondback moth (Plutella xylostella L.) genome assembly resolves 31 chromosomes and identifies a diamide resistance mutation.</title>
        <authorList>
            <person name="Ward C.M."/>
            <person name="Perry K.D."/>
            <person name="Baker G."/>
            <person name="Powis K."/>
            <person name="Heckel D.G."/>
            <person name="Baxter S.W."/>
        </authorList>
    </citation>
    <scope>NUCLEOTIDE SEQUENCE [LARGE SCALE GENOMIC DNA]</scope>
    <source>
        <strain evidence="6 7">LV</strain>
        <tissue evidence="6">Single pupa</tissue>
    </source>
</reference>
<dbReference type="Proteomes" id="UP000823941">
    <property type="component" value="Chromosome 30"/>
</dbReference>
<proteinExistence type="inferred from homology"/>
<dbReference type="SMART" id="SM00020">
    <property type="entry name" value="Tryp_SPc"/>
    <property type="match status" value="1"/>
</dbReference>
<dbReference type="SUPFAM" id="SSF50494">
    <property type="entry name" value="Trypsin-like serine proteases"/>
    <property type="match status" value="1"/>
</dbReference>
<feature type="region of interest" description="Disordered" evidence="3">
    <location>
        <begin position="468"/>
        <end position="605"/>
    </location>
</feature>
<evidence type="ECO:0000256" key="2">
    <source>
        <dbReference type="ARBA" id="ARBA00024195"/>
    </source>
</evidence>
<evidence type="ECO:0000256" key="4">
    <source>
        <dbReference type="SAM" id="SignalP"/>
    </source>
</evidence>
<feature type="compositionally biased region" description="Gly residues" evidence="3">
    <location>
        <begin position="591"/>
        <end position="602"/>
    </location>
</feature>
<evidence type="ECO:0000259" key="5">
    <source>
        <dbReference type="PROSITE" id="PS50240"/>
    </source>
</evidence>
<feature type="compositionally biased region" description="Low complexity" evidence="3">
    <location>
        <begin position="491"/>
        <end position="516"/>
    </location>
</feature>
<dbReference type="PROSITE" id="PS50240">
    <property type="entry name" value="TRYPSIN_DOM"/>
    <property type="match status" value="1"/>
</dbReference>
<feature type="domain" description="Peptidase S1" evidence="5">
    <location>
        <begin position="1199"/>
        <end position="1457"/>
    </location>
</feature>
<dbReference type="Pfam" id="PF00089">
    <property type="entry name" value="Trypsin"/>
    <property type="match status" value="1"/>
</dbReference>
<name>A0ABQ7PRM1_PLUXY</name>
<dbReference type="Gene3D" id="2.40.10.10">
    <property type="entry name" value="Trypsin-like serine proteases"/>
    <property type="match status" value="2"/>
</dbReference>
<feature type="compositionally biased region" description="Low complexity" evidence="3">
    <location>
        <begin position="244"/>
        <end position="255"/>
    </location>
</feature>
<dbReference type="EMBL" id="JAHIBW010000030">
    <property type="protein sequence ID" value="KAG7295621.1"/>
    <property type="molecule type" value="Genomic_DNA"/>
</dbReference>
<comment type="similarity">
    <text evidence="2">Belongs to the peptidase S1 family. CLIP subfamily.</text>
</comment>
<feature type="compositionally biased region" description="Low complexity" evidence="3">
    <location>
        <begin position="993"/>
        <end position="1010"/>
    </location>
</feature>
<comment type="caution">
    <text evidence="6">The sequence shown here is derived from an EMBL/GenBank/DDBJ whole genome shotgun (WGS) entry which is preliminary data.</text>
</comment>
<evidence type="ECO:0000313" key="7">
    <source>
        <dbReference type="Proteomes" id="UP000823941"/>
    </source>
</evidence>
<keyword evidence="7" id="KW-1185">Reference proteome</keyword>
<gene>
    <name evidence="6" type="ORF">JYU34_021897</name>
</gene>
<feature type="region of interest" description="Disordered" evidence="3">
    <location>
        <begin position="220"/>
        <end position="263"/>
    </location>
</feature>
<feature type="compositionally biased region" description="Low complexity" evidence="3">
    <location>
        <begin position="524"/>
        <end position="590"/>
    </location>
</feature>
<protein>
    <recommendedName>
        <fullName evidence="5">Peptidase S1 domain-containing protein</fullName>
    </recommendedName>
</protein>
<organism evidence="6 7">
    <name type="scientific">Plutella xylostella</name>
    <name type="common">Diamondback moth</name>
    <name type="synonym">Plutella maculipennis</name>
    <dbReference type="NCBI Taxonomy" id="51655"/>
    <lineage>
        <taxon>Eukaryota</taxon>
        <taxon>Metazoa</taxon>
        <taxon>Ecdysozoa</taxon>
        <taxon>Arthropoda</taxon>
        <taxon>Hexapoda</taxon>
        <taxon>Insecta</taxon>
        <taxon>Pterygota</taxon>
        <taxon>Neoptera</taxon>
        <taxon>Endopterygota</taxon>
        <taxon>Lepidoptera</taxon>
        <taxon>Glossata</taxon>
        <taxon>Ditrysia</taxon>
        <taxon>Yponomeutoidea</taxon>
        <taxon>Plutellidae</taxon>
        <taxon>Plutella</taxon>
    </lineage>
</organism>